<organism evidence="1 2">
    <name type="scientific">Naganishia cerealis</name>
    <dbReference type="NCBI Taxonomy" id="610337"/>
    <lineage>
        <taxon>Eukaryota</taxon>
        <taxon>Fungi</taxon>
        <taxon>Dikarya</taxon>
        <taxon>Basidiomycota</taxon>
        <taxon>Agaricomycotina</taxon>
        <taxon>Tremellomycetes</taxon>
        <taxon>Filobasidiales</taxon>
        <taxon>Filobasidiaceae</taxon>
        <taxon>Naganishia</taxon>
    </lineage>
</organism>
<gene>
    <name evidence="1" type="ORF">QFC19_001084</name>
</gene>
<name>A0ACC2WJZ1_9TREE</name>
<evidence type="ECO:0000313" key="2">
    <source>
        <dbReference type="Proteomes" id="UP001241377"/>
    </source>
</evidence>
<accession>A0ACC2WJZ1</accession>
<dbReference type="Proteomes" id="UP001241377">
    <property type="component" value="Unassembled WGS sequence"/>
</dbReference>
<proteinExistence type="predicted"/>
<sequence length="786" mass="87657">MAVVGIDLGNLASKIGVARRRGIDVIANEVSNLATPSLVSFTPRQRLIGEAAKTAETSNFKNTIGSLKRLIGRTLSDPEVQEIEKKFINAELVDVNGTVGIRVKYLGETSEFSATQLVAMYLAKLRDTAAAELNQLVSDVVIAIPGWFTDVQRRALLDAAQIAGLNALRLINDHTAVALGYGITKSDLPETPENARNVIFVDIGHSDYSVAVVAFSKGQLVTKATAYDRHFGGRNFDYALVQHFANEFKTKYKIDVMNNPKAIFRLTTGCERLKKVLSANAEAPLNVESIMNDVDAASSLKREEFEKMVSHLLDRVTVPLDAALKDSGLTLEQIDSVELVGGCTRMPSVKERIQKWYGGKTLNFTLNQDEAICRGATFACASLSPVFRVREFNIYDMTAYPVKVTWQQEAGNPDEDTELVVFPKGNAIPSTKILTFHRAGPFDLEASYTEDANIPKGINPWIGRVAIKGVEKPASGEYATVKVKARMNLHGILNFEEAYTVEEVEEDETYTVGEGEEKKEETRKVKKIRRKDSLKLVSGFTGLTEESRNTFQEKEGNMHADDKLVMETEDRKNSLEEYVYDIRGKLDGRYAAFVQASEKEALLSATQAAEDWLYSEEGEDATKSAYVAKLDELKKLGDPVAFRWREAEDRAKASASLREVIDNFMTLAQSEDEKYSHIEEADRTKVLEKCATNKQWLEDNLIRQSEKAKNVNPVITTAEIYKRRDEVQFTSAAIMNRPKPKPKTEVPPPTSEAPKQEKTDVDMEGDDQEPKVTEMDVGEYLEFSFE</sequence>
<protein>
    <submittedName>
        <fullName evidence="1">Uncharacterized protein</fullName>
    </submittedName>
</protein>
<keyword evidence="2" id="KW-1185">Reference proteome</keyword>
<comment type="caution">
    <text evidence="1">The sequence shown here is derived from an EMBL/GenBank/DDBJ whole genome shotgun (WGS) entry which is preliminary data.</text>
</comment>
<reference evidence="1" key="1">
    <citation type="submission" date="2023-04" db="EMBL/GenBank/DDBJ databases">
        <title>Draft Genome sequencing of Naganishia species isolated from polar environments using Oxford Nanopore Technology.</title>
        <authorList>
            <person name="Leo P."/>
            <person name="Venkateswaran K."/>
        </authorList>
    </citation>
    <scope>NUCLEOTIDE SEQUENCE</scope>
    <source>
        <strain evidence="1">MNA-CCFEE 5261</strain>
    </source>
</reference>
<dbReference type="EMBL" id="JASBWR010000007">
    <property type="protein sequence ID" value="KAJ9111723.1"/>
    <property type="molecule type" value="Genomic_DNA"/>
</dbReference>
<evidence type="ECO:0000313" key="1">
    <source>
        <dbReference type="EMBL" id="KAJ9111723.1"/>
    </source>
</evidence>